<dbReference type="PANTHER" id="PTHR35174">
    <property type="entry name" value="BLL7171 PROTEIN-RELATED"/>
    <property type="match status" value="1"/>
</dbReference>
<comment type="caution">
    <text evidence="3">The sequence shown here is derived from an EMBL/GenBank/DDBJ whole genome shotgun (WGS) entry which is preliminary data.</text>
</comment>
<dbReference type="InterPro" id="IPR011008">
    <property type="entry name" value="Dimeric_a/b-barrel"/>
</dbReference>
<protein>
    <submittedName>
        <fullName evidence="3">YciI family protein</fullName>
    </submittedName>
</protein>
<accession>A0ABP4Q0Q3</accession>
<sequence>MRYMIINKADESSEAGEFPGPEVVEGVGKLIDDLTKAGVLLFAEGVHRSSIGARVKVSGGKRTVTDGPFAETKELIGGVMVVEVRTKEEALEWAARLAEALNDEVELRKVVEEADFASEETYLNQQ</sequence>
<dbReference type="SUPFAM" id="SSF54909">
    <property type="entry name" value="Dimeric alpha+beta barrel"/>
    <property type="match status" value="1"/>
</dbReference>
<comment type="similarity">
    <text evidence="1">Belongs to the YciI family.</text>
</comment>
<evidence type="ECO:0000313" key="3">
    <source>
        <dbReference type="EMBL" id="GAA1592419.1"/>
    </source>
</evidence>
<dbReference type="RefSeq" id="WP_344218520.1">
    <property type="nucleotide sequence ID" value="NZ_BAAAOS010000038.1"/>
</dbReference>
<proteinExistence type="inferred from homology"/>
<feature type="domain" description="YCII-related" evidence="2">
    <location>
        <begin position="1"/>
        <end position="112"/>
    </location>
</feature>
<dbReference type="InterPro" id="IPR005545">
    <property type="entry name" value="YCII"/>
</dbReference>
<reference evidence="4" key="1">
    <citation type="journal article" date="2019" name="Int. J. Syst. Evol. Microbiol.">
        <title>The Global Catalogue of Microorganisms (GCM) 10K type strain sequencing project: providing services to taxonomists for standard genome sequencing and annotation.</title>
        <authorList>
            <consortium name="The Broad Institute Genomics Platform"/>
            <consortium name="The Broad Institute Genome Sequencing Center for Infectious Disease"/>
            <person name="Wu L."/>
            <person name="Ma J."/>
        </authorList>
    </citation>
    <scope>NUCLEOTIDE SEQUENCE [LARGE SCALE GENOMIC DNA]</scope>
    <source>
        <strain evidence="4">JCM 14969</strain>
    </source>
</reference>
<evidence type="ECO:0000259" key="2">
    <source>
        <dbReference type="Pfam" id="PF03795"/>
    </source>
</evidence>
<dbReference type="Pfam" id="PF03795">
    <property type="entry name" value="YCII"/>
    <property type="match status" value="1"/>
</dbReference>
<evidence type="ECO:0000313" key="4">
    <source>
        <dbReference type="Proteomes" id="UP001500393"/>
    </source>
</evidence>
<evidence type="ECO:0000256" key="1">
    <source>
        <dbReference type="ARBA" id="ARBA00007689"/>
    </source>
</evidence>
<dbReference type="EMBL" id="BAAAOS010000038">
    <property type="protein sequence ID" value="GAA1592419.1"/>
    <property type="molecule type" value="Genomic_DNA"/>
</dbReference>
<name>A0ABP4Q0Q3_9ACTN</name>
<organism evidence="3 4">
    <name type="scientific">Kribbella sancticallisti</name>
    <dbReference type="NCBI Taxonomy" id="460087"/>
    <lineage>
        <taxon>Bacteria</taxon>
        <taxon>Bacillati</taxon>
        <taxon>Actinomycetota</taxon>
        <taxon>Actinomycetes</taxon>
        <taxon>Propionibacteriales</taxon>
        <taxon>Kribbellaceae</taxon>
        <taxon>Kribbella</taxon>
    </lineage>
</organism>
<dbReference type="Proteomes" id="UP001500393">
    <property type="component" value="Unassembled WGS sequence"/>
</dbReference>
<dbReference type="Gene3D" id="3.30.70.1060">
    <property type="entry name" value="Dimeric alpha+beta barrel"/>
    <property type="match status" value="1"/>
</dbReference>
<keyword evidence="4" id="KW-1185">Reference proteome</keyword>
<gene>
    <name evidence="3" type="ORF">GCM10009789_53130</name>
</gene>